<protein>
    <recommendedName>
        <fullName evidence="2">Nucleoside phosphorylase domain-containing protein</fullName>
    </recommendedName>
</protein>
<name>A0A0U5GLA4_ASPCI</name>
<feature type="region of interest" description="Disordered" evidence="1">
    <location>
        <begin position="741"/>
        <end position="776"/>
    </location>
</feature>
<proteinExistence type="predicted"/>
<evidence type="ECO:0000256" key="1">
    <source>
        <dbReference type="SAM" id="MobiDB-lite"/>
    </source>
</evidence>
<dbReference type="GO" id="GO:0009116">
    <property type="term" value="P:nucleoside metabolic process"/>
    <property type="evidence" value="ECO:0007669"/>
    <property type="project" value="InterPro"/>
</dbReference>
<dbReference type="GO" id="GO:0003824">
    <property type="term" value="F:catalytic activity"/>
    <property type="evidence" value="ECO:0007669"/>
    <property type="project" value="InterPro"/>
</dbReference>
<feature type="region of interest" description="Disordered" evidence="1">
    <location>
        <begin position="28"/>
        <end position="65"/>
    </location>
</feature>
<evidence type="ECO:0000313" key="3">
    <source>
        <dbReference type="EMBL" id="CEN59859.1"/>
    </source>
</evidence>
<dbReference type="PANTHER" id="PTHR46082">
    <property type="entry name" value="ATP/GTP-BINDING PROTEIN-RELATED"/>
    <property type="match status" value="1"/>
</dbReference>
<feature type="compositionally biased region" description="Polar residues" evidence="1">
    <location>
        <begin position="759"/>
        <end position="770"/>
    </location>
</feature>
<dbReference type="PANTHER" id="PTHR46082:SF11">
    <property type="entry name" value="AAA+ ATPASE DOMAIN-CONTAINING PROTEIN-RELATED"/>
    <property type="match status" value="1"/>
</dbReference>
<sequence length="1011" mass="112774">MTETYSEITRAAGNKYRKEYILGGELLSTDEEDVSGPACDTTPKRTERGINDAPADTDGESRSSRSIYPMRSLPEISVFRDLIIQLPAYKWLLGSVQKVLYLSVPEGKPVGIRTAIIEHLPKSRWIDTPPRHSLTLSTKWDPRSFLLEQEYTEEPYNALGRAITITGCSVDAQAITAAQYLGQVWPSTGHHFLRIMKDVVKDDFDTPCTYDLSDGTHIAVLPRGPQFTVEVNGIAESIAEIGEQLAWLAAAFRSPINNAQVNIVRASLGEMWTSLSREQTVAGYPIPRRPKYGVGLEIGLDTMASLLSTDRISVFGNKMYIKAFAMMLFPTQHVGNIIVWHLLWTDRGRLSYLKSKGILKENLSISDLESCRHIVGWSTEVRYMIGSGDANYDIGRSWLRGVHENSQLKEVSISQGRLIKSDRKPALGNQDISSLVTRGTMRAKLEALSRRYMVLWDVGSKRGWLVNGPSALLHLLRASLRFNQVDDLSFAFLFDPATFEEAKAPYTVSAALQVLMNPRNLDLALYEDDSEGCSKPHYYRVRDRLNDLYEVVEKMLDYQIMICGKDGVKLRDVPRRYLEGWDFKDIATKEDPIYPRLAKLKTIGKGWVDFIRATQAVVLFGRDLGDLVEPSATNDLCSHWRTLPCDRYYLACMGDLKRIFDRSGHLLFMHSGPTSFVWHPSEPTFSPRCRHIENGDLPCEPTRTVWRESASFWKLENTTYTGAVVFGHSSQSEWIWRDTGEPERGSLPLSDEESDGNDQADSGLGSSLRSSAIPERQRSIEGPNLAGFTHKDYRVAIICALSKELLAVRALFDCSHGDLPTNENGTNTYALGSMGNHNVVAACLPSEEYGTNAASKVASDIEKSFPAVKWHFVVGVGGGVPSSGHDIRLGDVIVSTSVIQHDMGRAMQGGSSFESTALAQRPARSLMTAVSLLQSDPYHTHDCLEPHIQQIVNLRSEYKDPGQDHDRLFEPHYKHEPGHKTCTNCSGPEVNRKPRSPGPASTMAVLPLETK</sequence>
<dbReference type="InterPro" id="IPR000845">
    <property type="entry name" value="Nucleoside_phosphorylase_d"/>
</dbReference>
<dbReference type="OrthoDB" id="1658288at2759"/>
<dbReference type="EMBL" id="CDMC01000002">
    <property type="protein sequence ID" value="CEN59859.1"/>
    <property type="molecule type" value="Genomic_DNA"/>
</dbReference>
<dbReference type="InterPro" id="IPR035994">
    <property type="entry name" value="Nucleoside_phosphorylase_sf"/>
</dbReference>
<dbReference type="Proteomes" id="UP000054771">
    <property type="component" value="Unassembled WGS sequence"/>
</dbReference>
<organism evidence="3 4">
    <name type="scientific">Aspergillus calidoustus</name>
    <dbReference type="NCBI Taxonomy" id="454130"/>
    <lineage>
        <taxon>Eukaryota</taxon>
        <taxon>Fungi</taxon>
        <taxon>Dikarya</taxon>
        <taxon>Ascomycota</taxon>
        <taxon>Pezizomycotina</taxon>
        <taxon>Eurotiomycetes</taxon>
        <taxon>Eurotiomycetidae</taxon>
        <taxon>Eurotiales</taxon>
        <taxon>Aspergillaceae</taxon>
        <taxon>Aspergillus</taxon>
        <taxon>Aspergillus subgen. Nidulantes</taxon>
    </lineage>
</organism>
<dbReference type="InterPro" id="IPR053137">
    <property type="entry name" value="NLR-like"/>
</dbReference>
<accession>A0A0U5GLA4</accession>
<dbReference type="Gene3D" id="3.40.50.1580">
    <property type="entry name" value="Nucleoside phosphorylase domain"/>
    <property type="match status" value="1"/>
</dbReference>
<dbReference type="AlphaFoldDB" id="A0A0U5GLA4"/>
<evidence type="ECO:0000259" key="2">
    <source>
        <dbReference type="Pfam" id="PF01048"/>
    </source>
</evidence>
<dbReference type="SUPFAM" id="SSF53167">
    <property type="entry name" value="Purine and uridine phosphorylases"/>
    <property type="match status" value="1"/>
</dbReference>
<dbReference type="STRING" id="454130.A0A0U5GLA4"/>
<keyword evidence="4" id="KW-1185">Reference proteome</keyword>
<dbReference type="Pfam" id="PF01048">
    <property type="entry name" value="PNP_UDP_1"/>
    <property type="match status" value="1"/>
</dbReference>
<evidence type="ECO:0000313" key="4">
    <source>
        <dbReference type="Proteomes" id="UP000054771"/>
    </source>
</evidence>
<feature type="region of interest" description="Disordered" evidence="1">
    <location>
        <begin position="971"/>
        <end position="1011"/>
    </location>
</feature>
<feature type="domain" description="Nucleoside phosphorylase" evidence="2">
    <location>
        <begin position="794"/>
        <end position="919"/>
    </location>
</feature>
<reference evidence="4" key="1">
    <citation type="journal article" date="2016" name="Genome Announc.">
        <title>Draft genome sequences of fungus Aspergillus calidoustus.</title>
        <authorList>
            <person name="Horn F."/>
            <person name="Linde J."/>
            <person name="Mattern D.J."/>
            <person name="Walther G."/>
            <person name="Guthke R."/>
            <person name="Scherlach K."/>
            <person name="Martin K."/>
            <person name="Brakhage A.A."/>
            <person name="Petzke L."/>
            <person name="Valiante V."/>
        </authorList>
    </citation>
    <scope>NUCLEOTIDE SEQUENCE [LARGE SCALE GENOMIC DNA]</scope>
    <source>
        <strain evidence="4">SF006504</strain>
    </source>
</reference>
<gene>
    <name evidence="3" type="ORF">ASPCAL02300</name>
</gene>